<evidence type="ECO:0000256" key="2">
    <source>
        <dbReference type="SAM" id="Phobius"/>
    </source>
</evidence>
<evidence type="ECO:0000313" key="4">
    <source>
        <dbReference type="Proteomes" id="UP000627538"/>
    </source>
</evidence>
<proteinExistence type="predicted"/>
<dbReference type="AlphaFoldDB" id="A0A8I0KNQ3"/>
<comment type="caution">
    <text evidence="3">The sequence shown here is derived from an EMBL/GenBank/DDBJ whole genome shotgun (WGS) entry which is preliminary data.</text>
</comment>
<dbReference type="EMBL" id="JACRUO010000001">
    <property type="protein sequence ID" value="MBD3689526.1"/>
    <property type="molecule type" value="Genomic_DNA"/>
</dbReference>
<evidence type="ECO:0000313" key="3">
    <source>
        <dbReference type="EMBL" id="MBD3689526.1"/>
    </source>
</evidence>
<protein>
    <submittedName>
        <fullName evidence="3">Uncharacterized protein</fullName>
    </submittedName>
</protein>
<dbReference type="Proteomes" id="UP000627538">
    <property type="component" value="Unassembled WGS sequence"/>
</dbReference>
<keyword evidence="2" id="KW-0472">Membrane</keyword>
<gene>
    <name evidence="3" type="ORF">H8R10_04695</name>
</gene>
<evidence type="ECO:0000256" key="1">
    <source>
        <dbReference type="SAM" id="MobiDB-lite"/>
    </source>
</evidence>
<name>A0A8I0KNQ3_9ACTO</name>
<feature type="transmembrane region" description="Helical" evidence="2">
    <location>
        <begin position="17"/>
        <end position="39"/>
    </location>
</feature>
<accession>A0A8I0KNQ3</accession>
<feature type="region of interest" description="Disordered" evidence="1">
    <location>
        <begin position="168"/>
        <end position="194"/>
    </location>
</feature>
<reference evidence="3 4" key="1">
    <citation type="submission" date="2020-08" db="EMBL/GenBank/DDBJ databases">
        <title>Winkia gen. nov., sp. nov., isolated from faeces of the Anser albifrons in China.</title>
        <authorList>
            <person name="Liu Q."/>
        </authorList>
    </citation>
    <scope>NUCLEOTIDE SEQUENCE [LARGE SCALE GENOMIC DNA]</scope>
    <source>
        <strain evidence="3 4">C62</strain>
    </source>
</reference>
<dbReference type="RefSeq" id="WP_191071567.1">
    <property type="nucleotide sequence ID" value="NZ_CP060506.1"/>
</dbReference>
<keyword evidence="4" id="KW-1185">Reference proteome</keyword>
<keyword evidence="2" id="KW-0812">Transmembrane</keyword>
<keyword evidence="2" id="KW-1133">Transmembrane helix</keyword>
<sequence>MIAAAGDLIPTTPFGAWVLWLGMVLVFGSAAVAGWMRIVMRIPPAPRQLLRQRSLHEISIEERRLLLSQVDEVRAEAVSGQQSLSQTHLSLAAILRALGTRATTQNLEVATLGEIRRALGDIWPDFCDTLARCQEPSFAALSRADLEENLTRVRTLIYNATQAADVPDAPRWRDRFGRAPQREAPHAQHPQERP</sequence>
<organism evidence="3 4">
    <name type="scientific">Nanchangia anserum</name>
    <dbReference type="NCBI Taxonomy" id="2692125"/>
    <lineage>
        <taxon>Bacteria</taxon>
        <taxon>Bacillati</taxon>
        <taxon>Actinomycetota</taxon>
        <taxon>Actinomycetes</taxon>
        <taxon>Actinomycetales</taxon>
        <taxon>Actinomycetaceae</taxon>
        <taxon>Nanchangia</taxon>
    </lineage>
</organism>